<evidence type="ECO:0000256" key="6">
    <source>
        <dbReference type="SAM" id="Coils"/>
    </source>
</evidence>
<dbReference type="InterPro" id="IPR025304">
    <property type="entry name" value="ALIX_V_dom"/>
</dbReference>
<proteinExistence type="predicted"/>
<dbReference type="GO" id="GO:0005768">
    <property type="term" value="C:endosome"/>
    <property type="evidence" value="ECO:0007669"/>
    <property type="project" value="UniProtKB-SubCell"/>
</dbReference>
<dbReference type="InterPro" id="IPR038499">
    <property type="entry name" value="BRO1_sf"/>
</dbReference>
<sequence length="948" mass="105269">MKALILTAPYKTTEELNWAKPLNSYLLSVYGNTTDFQDDLAKFTDLRKSIQDATSGSENAANVETFLNYYSKLELVDLRVPMAIVNKRKPVKFTWTDAFSPSAEHTQSALAFEKASVLFNLGAALMKEAAHTYSESFKNGAENGDSLFKDSIQQMQQAAGVFLYLSESFIHGPSPDLSPPTVKFLMNLCLAQSQEMFALKVIDGDLEQKKNSLISKLCASAAKYYEDCCKETAHLVSEDGSSHVDEPAEFGIEEAGLEDEFLGEDSDFDPNESGPGSSNALTSKVSARMNPSWVATFRVKHLYYESLAYYFQGLQLEAGKKFGESIACLSKSSEFFGQISTMLLKSVAKSRGFHVYDLLDNLEYQKDALKIKLADLTKDNDLIYHDIIPSLVTLATPKPMNSANIILMNKIPAFIAINENNYNNFLHNVVPVSIHELLSYYSEEKSQLLRNEIDAADVSNEELASALEYLNLPKALVSVKELILAEKPLEYGATESSLDHESLTKVQEISSMFLQDNANRNSIAQSRKSIHESLMKSESLLNSALFSSIGDKFRDDVIKLKKSLYDAANSDARLFSLIDQDNSALYQILGKGASSPEFKHHFEMVGTTQSVKSGPEIEVSLLDMDDNQLEKMSVTIEDKIRRLEDLLNDLNNLKSGKAKVIAELKKAIHEDDISDILLINSRVKSTSEIKTLIFPEELKKFDAFVNSLSKLVDQQKAILSDTRRLWEELSSSPKVKSVQSSSTFRSDLIAEHKSKIDNFYNNNWKKYSAGLRKGAEFYIKLLEYTKSLESAILGQLQKGLLNLSMDSLKLSSDLTGGSAYSQVSHSSGMPVQTTVQPGWPTNVNWGQDQKGHQGAATNGSRDMLTSMGSGAPSGPQLPPKRPSQNSIPGSFGASVQQDTIKSAQRLKPTALFGSGFRKDSNKEGSELIYDQPSMYEPNMYDFFTQQRE</sequence>
<name>A0A4P6XGB8_9ASCO</name>
<evidence type="ECO:0000313" key="9">
    <source>
        <dbReference type="EMBL" id="QBM86382.1"/>
    </source>
</evidence>
<dbReference type="Pfam" id="PF03097">
    <property type="entry name" value="BRO1"/>
    <property type="match status" value="1"/>
</dbReference>
<protein>
    <recommendedName>
        <fullName evidence="5">BRO domain-containing protein 1</fullName>
    </recommendedName>
</protein>
<gene>
    <name evidence="9" type="primary">MPUL0A10210</name>
    <name evidence="9" type="ORF">METSCH_A10210</name>
</gene>
<keyword evidence="10" id="KW-1185">Reference proteome</keyword>
<dbReference type="GO" id="GO:0043328">
    <property type="term" value="P:protein transport to vacuole involved in ubiquitin-dependent protein catabolic process via the multivesicular body sorting pathway"/>
    <property type="evidence" value="ECO:0007669"/>
    <property type="project" value="TreeGrafter"/>
</dbReference>
<dbReference type="Gene3D" id="1.20.140.50">
    <property type="entry name" value="alix/aip1 like domains"/>
    <property type="match status" value="1"/>
</dbReference>
<dbReference type="InterPro" id="IPR004328">
    <property type="entry name" value="BRO1_dom"/>
</dbReference>
<dbReference type="Pfam" id="PF13949">
    <property type="entry name" value="ALIX_LYPXL_bnd"/>
    <property type="match status" value="1"/>
</dbReference>
<dbReference type="PANTHER" id="PTHR23030:SF30">
    <property type="entry name" value="TYROSINE-PROTEIN PHOSPHATASE NON-RECEPTOR TYPE 23"/>
    <property type="match status" value="1"/>
</dbReference>
<dbReference type="PROSITE" id="PS51180">
    <property type="entry name" value="BRO1"/>
    <property type="match status" value="1"/>
</dbReference>
<reference evidence="10" key="1">
    <citation type="submission" date="2019-03" db="EMBL/GenBank/DDBJ databases">
        <title>Snf2 controls pulcherriminic acid biosynthesis and connects pigmentation and antifungal activity of the yeast Metschnikowia pulcherrima.</title>
        <authorList>
            <person name="Gore-Lloyd D."/>
            <person name="Sumann I."/>
            <person name="Brachmann A.O."/>
            <person name="Schneeberger K."/>
            <person name="Ortiz-Merino R.A."/>
            <person name="Moreno-Beltran M."/>
            <person name="Schlaefli M."/>
            <person name="Kirner P."/>
            <person name="Santos Kron A."/>
            <person name="Wolfe K.H."/>
            <person name="Piel J."/>
            <person name="Ahrens C.H."/>
            <person name="Henk D."/>
            <person name="Freimoser F.M."/>
        </authorList>
    </citation>
    <scope>NUCLEOTIDE SEQUENCE [LARGE SCALE GENOMIC DNA]</scope>
    <source>
        <strain evidence="10">APC 1.2</strain>
    </source>
</reference>
<feature type="coiled-coil region" evidence="6">
    <location>
        <begin position="629"/>
        <end position="663"/>
    </location>
</feature>
<evidence type="ECO:0000259" key="8">
    <source>
        <dbReference type="PROSITE" id="PS51180"/>
    </source>
</evidence>
<dbReference type="AlphaFoldDB" id="A0A4P6XGB8"/>
<feature type="region of interest" description="Disordered" evidence="7">
    <location>
        <begin position="842"/>
        <end position="923"/>
    </location>
</feature>
<evidence type="ECO:0000256" key="1">
    <source>
        <dbReference type="ARBA" id="ARBA00004177"/>
    </source>
</evidence>
<evidence type="ECO:0000256" key="4">
    <source>
        <dbReference type="ARBA" id="ARBA00022753"/>
    </source>
</evidence>
<feature type="compositionally biased region" description="Polar residues" evidence="7">
    <location>
        <begin position="882"/>
        <end position="902"/>
    </location>
</feature>
<dbReference type="PANTHER" id="PTHR23030">
    <property type="entry name" value="PCD6 INTERACTING PROTEIN-RELATED"/>
    <property type="match status" value="1"/>
</dbReference>
<evidence type="ECO:0000256" key="5">
    <source>
        <dbReference type="ARBA" id="ARBA00041284"/>
    </source>
</evidence>
<dbReference type="STRING" id="2163413.A0A4P6XGB8"/>
<accession>A0A4P6XGB8</accession>
<dbReference type="EMBL" id="CP034456">
    <property type="protein sequence ID" value="QBM86382.1"/>
    <property type="molecule type" value="Genomic_DNA"/>
</dbReference>
<keyword evidence="4" id="KW-0967">Endosome</keyword>
<keyword evidence="3" id="KW-0963">Cytoplasm</keyword>
<feature type="region of interest" description="Disordered" evidence="7">
    <location>
        <begin position="263"/>
        <end position="282"/>
    </location>
</feature>
<dbReference type="Gene3D" id="1.25.40.280">
    <property type="entry name" value="alix/aip1 like domains"/>
    <property type="match status" value="1"/>
</dbReference>
<evidence type="ECO:0000256" key="2">
    <source>
        <dbReference type="ARBA" id="ARBA00004496"/>
    </source>
</evidence>
<feature type="domain" description="BRO1" evidence="8">
    <location>
        <begin position="4"/>
        <end position="463"/>
    </location>
</feature>
<organism evidence="9 10">
    <name type="scientific">Metschnikowia aff. pulcherrima</name>
    <dbReference type="NCBI Taxonomy" id="2163413"/>
    <lineage>
        <taxon>Eukaryota</taxon>
        <taxon>Fungi</taxon>
        <taxon>Dikarya</taxon>
        <taxon>Ascomycota</taxon>
        <taxon>Saccharomycotina</taxon>
        <taxon>Pichiomycetes</taxon>
        <taxon>Metschnikowiaceae</taxon>
        <taxon>Metschnikowia</taxon>
    </lineage>
</organism>
<dbReference type="SMART" id="SM01041">
    <property type="entry name" value="BRO1"/>
    <property type="match status" value="1"/>
</dbReference>
<dbReference type="Proteomes" id="UP000292447">
    <property type="component" value="Chromosome I"/>
</dbReference>
<evidence type="ECO:0000313" key="10">
    <source>
        <dbReference type="Proteomes" id="UP000292447"/>
    </source>
</evidence>
<evidence type="ECO:0000256" key="7">
    <source>
        <dbReference type="SAM" id="MobiDB-lite"/>
    </source>
</evidence>
<keyword evidence="6" id="KW-0175">Coiled coil</keyword>
<comment type="subcellular location">
    <subcellularLocation>
        <location evidence="2">Cytoplasm</location>
    </subcellularLocation>
    <subcellularLocation>
        <location evidence="1">Endosome</location>
    </subcellularLocation>
</comment>
<dbReference type="Gene3D" id="1.20.120.560">
    <property type="entry name" value="alix/aip1 in complex with the ypdl late domain"/>
    <property type="match status" value="1"/>
</dbReference>
<evidence type="ECO:0000256" key="3">
    <source>
        <dbReference type="ARBA" id="ARBA00022490"/>
    </source>
</evidence>